<protein>
    <recommendedName>
        <fullName evidence="6">Oligopeptidase F</fullName>
        <ecNumber evidence="6">3.4.24.-</ecNumber>
    </recommendedName>
</protein>
<dbReference type="CDD" id="cd09609">
    <property type="entry name" value="M3B_PepF"/>
    <property type="match status" value="1"/>
</dbReference>
<comment type="similarity">
    <text evidence="6">Belongs to the peptidase M3B family.</text>
</comment>
<feature type="domain" description="Oligopeptidase F N-terminal" evidence="8">
    <location>
        <begin position="118"/>
        <end position="182"/>
    </location>
</feature>
<dbReference type="GO" id="GO:0004222">
    <property type="term" value="F:metalloendopeptidase activity"/>
    <property type="evidence" value="ECO:0007669"/>
    <property type="project" value="UniProtKB-UniRule"/>
</dbReference>
<dbReference type="HOGENOM" id="CLU_021290_1_1_9"/>
<name>U2QLP7_9BACL</name>
<dbReference type="NCBIfam" id="TIGR00181">
    <property type="entry name" value="pepF"/>
    <property type="match status" value="1"/>
</dbReference>
<evidence type="ECO:0000256" key="5">
    <source>
        <dbReference type="ARBA" id="ARBA00023049"/>
    </source>
</evidence>
<evidence type="ECO:0000256" key="6">
    <source>
        <dbReference type="RuleBase" id="RU368091"/>
    </source>
</evidence>
<dbReference type="GO" id="GO:0006508">
    <property type="term" value="P:proteolysis"/>
    <property type="evidence" value="ECO:0007669"/>
    <property type="project" value="UniProtKB-KW"/>
</dbReference>
<evidence type="ECO:0000313" key="10">
    <source>
        <dbReference type="Proteomes" id="UP000016637"/>
    </source>
</evidence>
<dbReference type="InterPro" id="IPR004438">
    <property type="entry name" value="Peptidase_M3B"/>
</dbReference>
<keyword evidence="3 6" id="KW-0378">Hydrolase</keyword>
<evidence type="ECO:0000256" key="1">
    <source>
        <dbReference type="ARBA" id="ARBA00022670"/>
    </source>
</evidence>
<evidence type="ECO:0000313" key="9">
    <source>
        <dbReference type="EMBL" id="ERK57416.1"/>
    </source>
</evidence>
<dbReference type="SUPFAM" id="SSF55486">
    <property type="entry name" value="Metalloproteases ('zincins'), catalytic domain"/>
    <property type="match status" value="1"/>
</dbReference>
<dbReference type="PATRIC" id="fig|1321820.3.peg.1075"/>
<keyword evidence="10" id="KW-1185">Reference proteome</keyword>
<proteinExistence type="inferred from homology"/>
<dbReference type="InterPro" id="IPR013647">
    <property type="entry name" value="OligopepF_N_dom"/>
</dbReference>
<dbReference type="GO" id="GO:0046872">
    <property type="term" value="F:metal ion binding"/>
    <property type="evidence" value="ECO:0007669"/>
    <property type="project" value="UniProtKB-UniRule"/>
</dbReference>
<dbReference type="Gene3D" id="1.20.140.70">
    <property type="entry name" value="Oligopeptidase f, N-terminal domain"/>
    <property type="match status" value="1"/>
</dbReference>
<evidence type="ECO:0000259" key="7">
    <source>
        <dbReference type="Pfam" id="PF01432"/>
    </source>
</evidence>
<dbReference type="eggNOG" id="COG1164">
    <property type="taxonomic scope" value="Bacteria"/>
</dbReference>
<dbReference type="RefSeq" id="WP_021752287.1">
    <property type="nucleotide sequence ID" value="NZ_KI271793.1"/>
</dbReference>
<dbReference type="EC" id="3.4.24.-" evidence="6"/>
<dbReference type="Gene3D" id="1.10.1370.20">
    <property type="entry name" value="Oligoendopeptidase f, C-terminal domain"/>
    <property type="match status" value="1"/>
</dbReference>
<keyword evidence="1 6" id="KW-0645">Protease</keyword>
<comment type="function">
    <text evidence="6">Has oligopeptidase activity and degrades a variety of small bioactive peptides.</text>
</comment>
<keyword evidence="4 6" id="KW-0862">Zinc</keyword>
<gene>
    <name evidence="9" type="ORF">HMPREF1983_01108</name>
</gene>
<feature type="domain" description="Peptidase M3A/M3B catalytic" evidence="7">
    <location>
        <begin position="206"/>
        <end position="583"/>
    </location>
</feature>
<evidence type="ECO:0000256" key="3">
    <source>
        <dbReference type="ARBA" id="ARBA00022801"/>
    </source>
</evidence>
<dbReference type="Proteomes" id="UP000016637">
    <property type="component" value="Unassembled WGS sequence"/>
</dbReference>
<accession>U2QLP7</accession>
<keyword evidence="2 6" id="KW-0479">Metal-binding</keyword>
<sequence length="602" mass="70566">MTELKLIPRSEVDERYTWDISLLYKTEEDFKKTLKIVKQDINTFKNNYENKELSFELLDKALKEFENLHEELYKLSHYAELPMTVDRFNDNVVNNATLFQEVSSHWASNMSFFKTTLIDLDKEFINTFVNKYRPDLKYFFEKIIRSKKHTLSKDAEQVISNFENLPNFYHLYEVTKHEDMKFDSFEVDGKTFENSFVLYENLYEMDNNKDIRRKGAESFYSTLRKYKNTSANEYISQIKKEKMIATMRGYDSVIDYLLANQDVNRELYDRQIRVLMADLAPHIRRYIKLLAREHNIKDMKFADCKINLDPDFEVDMTIDESRSYLKKALGILGDDYVKMIDESYDKRWTDFPKNIGKSTGGFCATVPNVAGFILLSWTGKMNEVFVLAHELGHAYHFMNAGKHQTMLNFDCSLYFVEAPSTCNEVIVSNYLLKNSTDAHFKRWVISNMISRTYFHNMVTHYLEAVYQDRIYKKVDNNEMLNADVLSDVKREVMEEFFGDSLEINEGAELTWMRQPHYYMGLYSYTYSAGLTIGTAIANKIEKDNNHAKVWLNTLSKGGSMSALELARLAGCDVSTEAPLKEAIDYIGYLIDELYNLTEELKN</sequence>
<dbReference type="Pfam" id="PF01432">
    <property type="entry name" value="Peptidase_M3"/>
    <property type="match status" value="1"/>
</dbReference>
<dbReference type="InterPro" id="IPR034009">
    <property type="entry name" value="M3B_PepF_4"/>
</dbReference>
<comment type="cofactor">
    <cofactor evidence="6">
        <name>Zn(2+)</name>
        <dbReference type="ChEBI" id="CHEBI:29105"/>
    </cofactor>
    <text evidence="6">Binds 1 zinc ion.</text>
</comment>
<reference evidence="9 10" key="1">
    <citation type="submission" date="2013-08" db="EMBL/GenBank/DDBJ databases">
        <authorList>
            <person name="Weinstock G."/>
            <person name="Sodergren E."/>
            <person name="Wylie T."/>
            <person name="Fulton L."/>
            <person name="Fulton R."/>
            <person name="Fronick C."/>
            <person name="O'Laughlin M."/>
            <person name="Godfrey J."/>
            <person name="Miner T."/>
            <person name="Herter B."/>
            <person name="Appelbaum E."/>
            <person name="Cordes M."/>
            <person name="Lek S."/>
            <person name="Wollam A."/>
            <person name="Pepin K.H."/>
            <person name="Palsikar V.B."/>
            <person name="Mitreva M."/>
            <person name="Wilson R.K."/>
        </authorList>
    </citation>
    <scope>NUCLEOTIDE SEQUENCE [LARGE SCALE GENOMIC DNA]</scope>
    <source>
        <strain evidence="9 10">ATCC 700627</strain>
    </source>
</reference>
<dbReference type="InterPro" id="IPR001567">
    <property type="entry name" value="Pept_M3A_M3B_dom"/>
</dbReference>
<evidence type="ECO:0000256" key="4">
    <source>
        <dbReference type="ARBA" id="ARBA00022833"/>
    </source>
</evidence>
<dbReference type="EMBL" id="AWVP01000068">
    <property type="protein sequence ID" value="ERK57416.1"/>
    <property type="molecule type" value="Genomic_DNA"/>
</dbReference>
<evidence type="ECO:0000256" key="2">
    <source>
        <dbReference type="ARBA" id="ARBA00022723"/>
    </source>
</evidence>
<keyword evidence="5 6" id="KW-0482">Metalloprotease</keyword>
<dbReference type="InterPro" id="IPR042088">
    <property type="entry name" value="OligoPept_F_C"/>
</dbReference>
<evidence type="ECO:0000259" key="8">
    <source>
        <dbReference type="Pfam" id="PF08439"/>
    </source>
</evidence>
<dbReference type="Pfam" id="PF08439">
    <property type="entry name" value="Peptidase_M3_N"/>
    <property type="match status" value="1"/>
</dbReference>
<comment type="caution">
    <text evidence="9">The sequence shown here is derived from an EMBL/GenBank/DDBJ whole genome shotgun (WGS) entry which is preliminary data.</text>
</comment>
<organism evidence="9 10">
    <name type="scientific">Gemella bergeri ATCC 700627</name>
    <dbReference type="NCBI Taxonomy" id="1321820"/>
    <lineage>
        <taxon>Bacteria</taxon>
        <taxon>Bacillati</taxon>
        <taxon>Bacillota</taxon>
        <taxon>Bacilli</taxon>
        <taxon>Bacillales</taxon>
        <taxon>Gemellaceae</taxon>
        <taxon>Gemella</taxon>
    </lineage>
</organism>
<dbReference type="AlphaFoldDB" id="U2QLP7"/>